<evidence type="ECO:0000313" key="2">
    <source>
        <dbReference type="Proteomes" id="UP000014736"/>
    </source>
</evidence>
<gene>
    <name evidence="1" type="ORF">Phi13:2_gp022</name>
</gene>
<dbReference type="GeneID" id="16881416"/>
<proteinExistence type="predicted"/>
<reference evidence="2" key="2">
    <citation type="submission" date="2013-03" db="EMBL/GenBank/DDBJ databases">
        <title>The Cellulophaga phages: a novel, diverse, and globally ubiquitous model system.</title>
        <authorList>
            <person name="Holmfeldt K."/>
            <person name="Solonenko N."/>
            <person name="Shah M."/>
            <person name="Corrier K."/>
            <person name="Riemann L."/>
            <person name="VerBerkmoes N.C."/>
            <person name="Sullivan M.B."/>
        </authorList>
    </citation>
    <scope>NUCLEOTIDE SEQUENCE [LARGE SCALE GENOMIC DNA]</scope>
</reference>
<dbReference type="KEGG" id="vg:16881416"/>
<evidence type="ECO:0000313" key="1">
    <source>
        <dbReference type="EMBL" id="AGO49632.1"/>
    </source>
</evidence>
<name>S0A5I0_9CAUD</name>
<protein>
    <submittedName>
        <fullName evidence="1">Uncharacterized protein</fullName>
    </submittedName>
</protein>
<reference evidence="1 2" key="1">
    <citation type="journal article" date="2013" name="Proc. Natl. Acad. Sci. U.S.A.">
        <title>Twelve previously unknown phage genera are ubiquitous in global oceans.</title>
        <authorList>
            <person name="Holmfeldt K."/>
            <person name="Solonenko N."/>
            <person name="Shah M."/>
            <person name="Corrier K."/>
            <person name="Riemann L."/>
            <person name="Verberkmoes N.C."/>
            <person name="Sullivan M.B."/>
        </authorList>
    </citation>
    <scope>NUCLEOTIDE SEQUENCE [LARGE SCALE GENOMIC DNA]</scope>
    <source>
        <strain evidence="1">Phi13:2</strain>
    </source>
</reference>
<dbReference type="Proteomes" id="UP000014736">
    <property type="component" value="Segment"/>
</dbReference>
<sequence>MENMKRSDLREEVSKKGLTYSDIGSKEIGVLTRLLKEELSVFENDGFTMTLCRLRERDIEYKEDGTLKKCFFMVKGVIDGKQVHFERREAISFNTQDKEGEGFIGFAGWSDSTNVKPFLTAFYKFLNQI</sequence>
<accession>S0A5I0</accession>
<keyword evidence="2" id="KW-1185">Reference proteome</keyword>
<dbReference type="RefSeq" id="YP_008242047.1">
    <property type="nucleotide sequence ID" value="NC_021803.1"/>
</dbReference>
<dbReference type="OrthoDB" id="40964at10239"/>
<dbReference type="EMBL" id="KC821633">
    <property type="protein sequence ID" value="AGO49632.1"/>
    <property type="molecule type" value="Genomic_DNA"/>
</dbReference>
<organism evidence="1 2">
    <name type="scientific">Cellulophaga phage phi13:2</name>
    <dbReference type="NCBI Taxonomy" id="1328030"/>
    <lineage>
        <taxon>Viruses</taxon>
        <taxon>Duplodnaviria</taxon>
        <taxon>Heunggongvirae</taxon>
        <taxon>Uroviricota</taxon>
        <taxon>Caudoviricetes</taxon>
        <taxon>Pachyviridae</taxon>
        <taxon>Baltivirus</taxon>
        <taxon>Baltivirus phi13duo</taxon>
    </lineage>
</organism>